<dbReference type="PANTHER" id="PTHR10974">
    <property type="entry name" value="FI08016P-RELATED"/>
    <property type="match status" value="1"/>
</dbReference>
<dbReference type="Proteomes" id="UP001162162">
    <property type="component" value="Unassembled WGS sequence"/>
</dbReference>
<gene>
    <name evidence="1" type="ORF">NQ318_015720</name>
</gene>
<dbReference type="GO" id="GO:0005615">
    <property type="term" value="C:extracellular space"/>
    <property type="evidence" value="ECO:0007669"/>
    <property type="project" value="TreeGrafter"/>
</dbReference>
<accession>A0AAV8XYQ7</accession>
<proteinExistence type="predicted"/>
<dbReference type="CDD" id="cd16021">
    <property type="entry name" value="ALP_like"/>
    <property type="match status" value="1"/>
</dbReference>
<reference evidence="1" key="1">
    <citation type="journal article" date="2023" name="Insect Mol. Biol.">
        <title>Genome sequencing provides insights into the evolution of gene families encoding plant cell wall-degrading enzymes in longhorned beetles.</title>
        <authorList>
            <person name="Shin N.R."/>
            <person name="Okamura Y."/>
            <person name="Kirsch R."/>
            <person name="Pauchet Y."/>
        </authorList>
    </citation>
    <scope>NUCLEOTIDE SEQUENCE</scope>
    <source>
        <strain evidence="1">AMC_N1</strain>
    </source>
</reference>
<dbReference type="Pfam" id="PF02995">
    <property type="entry name" value="DUF229"/>
    <property type="match status" value="1"/>
</dbReference>
<dbReference type="EMBL" id="JAPWTK010000289">
    <property type="protein sequence ID" value="KAJ8943440.1"/>
    <property type="molecule type" value="Genomic_DNA"/>
</dbReference>
<name>A0AAV8XYQ7_9CUCU</name>
<dbReference type="Gene3D" id="3.40.720.10">
    <property type="entry name" value="Alkaline Phosphatase, subunit A"/>
    <property type="match status" value="1"/>
</dbReference>
<dbReference type="SUPFAM" id="SSF53649">
    <property type="entry name" value="Alkaline phosphatase-like"/>
    <property type="match status" value="1"/>
</dbReference>
<evidence type="ECO:0000313" key="1">
    <source>
        <dbReference type="EMBL" id="KAJ8943440.1"/>
    </source>
</evidence>
<sequence>MISNYKSLIAIAVVFNVAYLTYDLSIPSSNGGNQPLTRTDLNLYDDTPGCRIENVDPYSEEIKDYIYKVNAITCSSRKPLTYILKREDKLTLNINASLLTDYSMLPVTCCFSTIKRNPLGPHPDDNLIISDCAQFNDSVRVTGDLVKVECSNFFHKVYENVHITLQPPNATVLNKDAPNVLLIGIDGVSRSNLIRTMPRTMEFCEKNGWVNLKGYNKIADNTFPNLMAVLTGMNDSESERVCNPYDQSKLNGCEYFIWKRYKRHGYSTAHFQRHKSRLQRPPTDYYFRPYFLASNLLSSKRLCLNAHCTGPEKTGMRMQNAIKDFLSAVNNRTRGFGLFWMNSFSHEDFNCPSSMDDDFVSFFEGLRNEGHLDNTVILFFSDHGFRYGKIRLTHTGWMEERLPFIYLGIPDNFRTAHQEEYKNLLENSEKLTSPF</sequence>
<organism evidence="1 2">
    <name type="scientific">Aromia moschata</name>
    <dbReference type="NCBI Taxonomy" id="1265417"/>
    <lineage>
        <taxon>Eukaryota</taxon>
        <taxon>Metazoa</taxon>
        <taxon>Ecdysozoa</taxon>
        <taxon>Arthropoda</taxon>
        <taxon>Hexapoda</taxon>
        <taxon>Insecta</taxon>
        <taxon>Pterygota</taxon>
        <taxon>Neoptera</taxon>
        <taxon>Endopterygota</taxon>
        <taxon>Coleoptera</taxon>
        <taxon>Polyphaga</taxon>
        <taxon>Cucujiformia</taxon>
        <taxon>Chrysomeloidea</taxon>
        <taxon>Cerambycidae</taxon>
        <taxon>Cerambycinae</taxon>
        <taxon>Callichromatini</taxon>
        <taxon>Aromia</taxon>
    </lineage>
</organism>
<protein>
    <submittedName>
        <fullName evidence="1">Uncharacterized protein</fullName>
    </submittedName>
</protein>
<dbReference type="AlphaFoldDB" id="A0AAV8XYQ7"/>
<dbReference type="FunFam" id="3.40.720.10:FF:000017">
    <property type="entry name" value="Predicted protein"/>
    <property type="match status" value="1"/>
</dbReference>
<keyword evidence="2" id="KW-1185">Reference proteome</keyword>
<evidence type="ECO:0000313" key="2">
    <source>
        <dbReference type="Proteomes" id="UP001162162"/>
    </source>
</evidence>
<dbReference type="PANTHER" id="PTHR10974:SF9">
    <property type="entry name" value="DUF229 DOMAIN CONTAINING PROTEIN-RELATED"/>
    <property type="match status" value="1"/>
</dbReference>
<comment type="caution">
    <text evidence="1">The sequence shown here is derived from an EMBL/GenBank/DDBJ whole genome shotgun (WGS) entry which is preliminary data.</text>
</comment>
<dbReference type="InterPro" id="IPR017850">
    <property type="entry name" value="Alkaline_phosphatase_core_sf"/>
</dbReference>
<dbReference type="InterPro" id="IPR004245">
    <property type="entry name" value="DUF229"/>
</dbReference>